<comment type="subcellular location">
    <subcellularLocation>
        <location evidence="1">Cell membrane</location>
        <topology evidence="1">Multi-pass membrane protein</topology>
    </subcellularLocation>
</comment>
<protein>
    <submittedName>
        <fullName evidence="11">Cation:proton antiporter</fullName>
    </submittedName>
</protein>
<evidence type="ECO:0000256" key="7">
    <source>
        <dbReference type="ARBA" id="ARBA00023065"/>
    </source>
</evidence>
<evidence type="ECO:0000256" key="2">
    <source>
        <dbReference type="ARBA" id="ARBA00022448"/>
    </source>
</evidence>
<keyword evidence="2" id="KW-0813">Transport</keyword>
<dbReference type="PANTHER" id="PTHR32507">
    <property type="entry name" value="NA(+)/H(+) ANTIPORTER 1"/>
    <property type="match status" value="1"/>
</dbReference>
<keyword evidence="4" id="KW-1003">Cell membrane</keyword>
<dbReference type="InterPro" id="IPR038770">
    <property type="entry name" value="Na+/solute_symporter_sf"/>
</dbReference>
<name>A0ABR8WQW2_9MICO</name>
<dbReference type="Gene3D" id="1.20.1530.20">
    <property type="match status" value="1"/>
</dbReference>
<comment type="caution">
    <text evidence="11">The sequence shown here is derived from an EMBL/GenBank/DDBJ whole genome shotgun (WGS) entry which is preliminary data.</text>
</comment>
<dbReference type="RefSeq" id="WP_191725063.1">
    <property type="nucleotide sequence ID" value="NZ_JACSPY010000001.1"/>
</dbReference>
<feature type="transmembrane region" description="Helical" evidence="9">
    <location>
        <begin position="89"/>
        <end position="109"/>
    </location>
</feature>
<keyword evidence="6 9" id="KW-1133">Transmembrane helix</keyword>
<evidence type="ECO:0000256" key="9">
    <source>
        <dbReference type="SAM" id="Phobius"/>
    </source>
</evidence>
<dbReference type="EMBL" id="JACSPY010000001">
    <property type="protein sequence ID" value="MBD8019474.1"/>
    <property type="molecule type" value="Genomic_DNA"/>
</dbReference>
<feature type="transmembrane region" description="Helical" evidence="9">
    <location>
        <begin position="159"/>
        <end position="178"/>
    </location>
</feature>
<feature type="transmembrane region" description="Helical" evidence="9">
    <location>
        <begin position="367"/>
        <end position="387"/>
    </location>
</feature>
<evidence type="ECO:0000259" key="10">
    <source>
        <dbReference type="Pfam" id="PF00999"/>
    </source>
</evidence>
<evidence type="ECO:0000313" key="11">
    <source>
        <dbReference type="EMBL" id="MBD8019474.1"/>
    </source>
</evidence>
<feature type="transmembrane region" description="Helical" evidence="9">
    <location>
        <begin position="190"/>
        <end position="211"/>
    </location>
</feature>
<dbReference type="InterPro" id="IPR006153">
    <property type="entry name" value="Cation/H_exchanger_TM"/>
</dbReference>
<proteinExistence type="predicted"/>
<evidence type="ECO:0000256" key="5">
    <source>
        <dbReference type="ARBA" id="ARBA00022692"/>
    </source>
</evidence>
<gene>
    <name evidence="11" type="ORF">H9634_01580</name>
</gene>
<keyword evidence="12" id="KW-1185">Reference proteome</keyword>
<organism evidence="11 12">
    <name type="scientific">Brevibacterium gallinarum</name>
    <dbReference type="NCBI Taxonomy" id="2762220"/>
    <lineage>
        <taxon>Bacteria</taxon>
        <taxon>Bacillati</taxon>
        <taxon>Actinomycetota</taxon>
        <taxon>Actinomycetes</taxon>
        <taxon>Micrococcales</taxon>
        <taxon>Brevibacteriaceae</taxon>
        <taxon>Brevibacterium</taxon>
    </lineage>
</organism>
<feature type="domain" description="Cation/H+ exchanger transmembrane" evidence="10">
    <location>
        <begin position="16"/>
        <end position="394"/>
    </location>
</feature>
<evidence type="ECO:0000256" key="3">
    <source>
        <dbReference type="ARBA" id="ARBA00022449"/>
    </source>
</evidence>
<dbReference type="PANTHER" id="PTHR32507:SF8">
    <property type="entry name" value="CNH1P"/>
    <property type="match status" value="1"/>
</dbReference>
<keyword evidence="3" id="KW-0050">Antiport</keyword>
<feature type="transmembrane region" description="Helical" evidence="9">
    <location>
        <begin position="116"/>
        <end position="139"/>
    </location>
</feature>
<accession>A0ABR8WQW2</accession>
<dbReference type="Pfam" id="PF00999">
    <property type="entry name" value="Na_H_Exchanger"/>
    <property type="match status" value="1"/>
</dbReference>
<feature type="transmembrane region" description="Helical" evidence="9">
    <location>
        <begin position="280"/>
        <end position="301"/>
    </location>
</feature>
<reference evidence="11 12" key="1">
    <citation type="submission" date="2020-08" db="EMBL/GenBank/DDBJ databases">
        <title>A Genomic Blueprint of the Chicken Gut Microbiome.</title>
        <authorList>
            <person name="Gilroy R."/>
            <person name="Ravi A."/>
            <person name="Getino M."/>
            <person name="Pursley I."/>
            <person name="Horton D.L."/>
            <person name="Alikhan N.-F."/>
            <person name="Baker D."/>
            <person name="Gharbi K."/>
            <person name="Hall N."/>
            <person name="Watson M."/>
            <person name="Adriaenssens E.M."/>
            <person name="Foster-Nyarko E."/>
            <person name="Jarju S."/>
            <person name="Secka A."/>
            <person name="Antonio M."/>
            <person name="Oren A."/>
            <person name="Chaudhuri R."/>
            <person name="La Ragione R.M."/>
            <person name="Hildebrand F."/>
            <person name="Pallen M.J."/>
        </authorList>
    </citation>
    <scope>NUCLEOTIDE SEQUENCE [LARGE SCALE GENOMIC DNA]</scope>
    <source>
        <strain evidence="11 12">Re57</strain>
    </source>
</reference>
<evidence type="ECO:0000313" key="12">
    <source>
        <dbReference type="Proteomes" id="UP000651517"/>
    </source>
</evidence>
<feature type="transmembrane region" description="Helical" evidence="9">
    <location>
        <begin position="31"/>
        <end position="53"/>
    </location>
</feature>
<keyword evidence="7" id="KW-0406">Ion transport</keyword>
<feature type="transmembrane region" description="Helical" evidence="9">
    <location>
        <begin position="231"/>
        <end position="259"/>
    </location>
</feature>
<feature type="transmembrane region" description="Helical" evidence="9">
    <location>
        <begin position="340"/>
        <end position="361"/>
    </location>
</feature>
<keyword evidence="5 9" id="KW-0812">Transmembrane</keyword>
<sequence length="402" mass="42319">MITALLFTGALIAIWALFARALGRWRLMGPLAMAIGGAVAGVVIGDRVGFALFLNSNAAERIAELVLALLLFVDATEVRIGAMKAVRGPVLRLLFIALPVSLFLAWMFASVLLPELSLAVTLALACVIVPVDFSPVTSIVKDTAIPQRLRHILNLESGYNDGIITPLFLFALALAGDAKHGGPDAALGQAIPAFLIAVATGLAVGFTYGMLSNLADRRSCFSAQSMRIGLVAVPLLTYALAVSVHGNGFVAAFVAGTVFRMVRRTRELHEELSLAEDISIINNMVLWFVLGASVIFIGQVLGNVWPVLLLVILALTVIRIVPVLAGLLGSQLAGRERLLIALLGPRGTASVVFGLLAFNAIPDPDSAAIVIAVTVFLLGGSVLLHGIGTQPVVTRLTAGMRR</sequence>
<keyword evidence="8 9" id="KW-0472">Membrane</keyword>
<evidence type="ECO:0000256" key="8">
    <source>
        <dbReference type="ARBA" id="ARBA00023136"/>
    </source>
</evidence>
<evidence type="ECO:0000256" key="4">
    <source>
        <dbReference type="ARBA" id="ARBA00022475"/>
    </source>
</evidence>
<dbReference type="Proteomes" id="UP000651517">
    <property type="component" value="Unassembled WGS sequence"/>
</dbReference>
<evidence type="ECO:0000256" key="1">
    <source>
        <dbReference type="ARBA" id="ARBA00004651"/>
    </source>
</evidence>
<feature type="transmembrane region" description="Helical" evidence="9">
    <location>
        <begin position="307"/>
        <end position="328"/>
    </location>
</feature>
<evidence type="ECO:0000256" key="6">
    <source>
        <dbReference type="ARBA" id="ARBA00022989"/>
    </source>
</evidence>